<proteinExistence type="predicted"/>
<dbReference type="Proteomes" id="UP001595764">
    <property type="component" value="Unassembled WGS sequence"/>
</dbReference>
<reference evidence="2" key="1">
    <citation type="journal article" date="2019" name="Int. J. Syst. Evol. Microbiol.">
        <title>The Global Catalogue of Microorganisms (GCM) 10K type strain sequencing project: providing services to taxonomists for standard genome sequencing and annotation.</title>
        <authorList>
            <consortium name="The Broad Institute Genomics Platform"/>
            <consortium name="The Broad Institute Genome Sequencing Center for Infectious Disease"/>
            <person name="Wu L."/>
            <person name="Ma J."/>
        </authorList>
    </citation>
    <scope>NUCLEOTIDE SEQUENCE [LARGE SCALE GENOMIC DNA]</scope>
    <source>
        <strain evidence="2">CGMCC 4.7682</strain>
    </source>
</reference>
<sequence length="186" mass="21545">MSWPEIPRLVRLSLRERFEWWIGGGRLPDGTHPRGWSELLSLLFSGLWREIDEGQAWSEAEKDRYLRAACDVLSYVEEHGLLEEDELLNRQMFMSIGLVKSGFSLPGKGYAAEDAIRQIMAVLTPERIDECERLSPGWTKLSTPEIARLHRVKQLIKLAGEMRDHLVDPELRAVVLRWEPLYPRLP</sequence>
<organism evidence="1 2">
    <name type="scientific">Amycolatopsis halotolerans</name>
    <dbReference type="NCBI Taxonomy" id="330083"/>
    <lineage>
        <taxon>Bacteria</taxon>
        <taxon>Bacillati</taxon>
        <taxon>Actinomycetota</taxon>
        <taxon>Actinomycetes</taxon>
        <taxon>Pseudonocardiales</taxon>
        <taxon>Pseudonocardiaceae</taxon>
        <taxon>Amycolatopsis</taxon>
    </lineage>
</organism>
<dbReference type="EMBL" id="JBHRWI010000042">
    <property type="protein sequence ID" value="MFC3514613.1"/>
    <property type="molecule type" value="Genomic_DNA"/>
</dbReference>
<evidence type="ECO:0000313" key="2">
    <source>
        <dbReference type="Proteomes" id="UP001595764"/>
    </source>
</evidence>
<keyword evidence="2" id="KW-1185">Reference proteome</keyword>
<gene>
    <name evidence="1" type="ORF">ACFORO_30890</name>
</gene>
<evidence type="ECO:0000313" key="1">
    <source>
        <dbReference type="EMBL" id="MFC3514613.1"/>
    </source>
</evidence>
<comment type="caution">
    <text evidence="1">The sequence shown here is derived from an EMBL/GenBank/DDBJ whole genome shotgun (WGS) entry which is preliminary data.</text>
</comment>
<accession>A0ABV7QSP4</accession>
<name>A0ABV7QSP4_9PSEU</name>
<protein>
    <submittedName>
        <fullName evidence="1">Uncharacterized protein</fullName>
    </submittedName>
</protein>
<dbReference type="RefSeq" id="WP_377872792.1">
    <property type="nucleotide sequence ID" value="NZ_JBHMAY010000040.1"/>
</dbReference>